<feature type="compositionally biased region" description="Low complexity" evidence="1">
    <location>
        <begin position="141"/>
        <end position="166"/>
    </location>
</feature>
<evidence type="ECO:0000313" key="3">
    <source>
        <dbReference type="Proteomes" id="UP001059745"/>
    </source>
</evidence>
<feature type="compositionally biased region" description="Polar residues" evidence="1">
    <location>
        <begin position="47"/>
        <end position="76"/>
    </location>
</feature>
<sequence>MTDEQNQQDAQPTAQEAGGASAGELSATSATAALSAEAVDIEAASQKPLTTPETDASSAASALPTSQALAEQSTNPVLPVGQETTDAPAVAEPGEGGSQPAMGRSDPIAGSATPKTAEQQESGVQATGTNEVPESGEDAASLAGSQSASDTSSSASPASPVAATLAEGASDAKSAIARLRDHLWTFEHSAVRHLHAELDKIEAWFK</sequence>
<dbReference type="AlphaFoldDB" id="A0AB38U5T5"/>
<geneLocation type="plasmid" evidence="2 3">
    <name>unnamed1</name>
</geneLocation>
<dbReference type="Proteomes" id="UP001059745">
    <property type="component" value="Plasmid unnamed1"/>
</dbReference>
<feature type="compositionally biased region" description="Polar residues" evidence="1">
    <location>
        <begin position="1"/>
        <end position="12"/>
    </location>
</feature>
<dbReference type="RefSeq" id="WP_260531923.1">
    <property type="nucleotide sequence ID" value="NZ_CP104216.1"/>
</dbReference>
<name>A0AB38U5T5_BURGA</name>
<evidence type="ECO:0000313" key="2">
    <source>
        <dbReference type="EMBL" id="UWX75359.1"/>
    </source>
</evidence>
<evidence type="ECO:0000256" key="1">
    <source>
        <dbReference type="SAM" id="MobiDB-lite"/>
    </source>
</evidence>
<organism evidence="2 3">
    <name type="scientific">Burkholderia gladioli</name>
    <name type="common">Pseudomonas marginata</name>
    <name type="synonym">Phytomonas marginata</name>
    <dbReference type="NCBI Taxonomy" id="28095"/>
    <lineage>
        <taxon>Bacteria</taxon>
        <taxon>Pseudomonadati</taxon>
        <taxon>Pseudomonadota</taxon>
        <taxon>Betaproteobacteria</taxon>
        <taxon>Burkholderiales</taxon>
        <taxon>Burkholderiaceae</taxon>
        <taxon>Burkholderia</taxon>
    </lineage>
</organism>
<feature type="region of interest" description="Disordered" evidence="1">
    <location>
        <begin position="1"/>
        <end position="28"/>
    </location>
</feature>
<dbReference type="EMBL" id="CP104216">
    <property type="protein sequence ID" value="UWX75359.1"/>
    <property type="molecule type" value="Genomic_DNA"/>
</dbReference>
<protein>
    <submittedName>
        <fullName evidence="2">Uncharacterized protein</fullName>
    </submittedName>
</protein>
<proteinExistence type="predicted"/>
<feature type="region of interest" description="Disordered" evidence="1">
    <location>
        <begin position="44"/>
        <end position="171"/>
    </location>
</feature>
<accession>A0AB38U5T5</accession>
<keyword evidence="2" id="KW-0614">Plasmid</keyword>
<feature type="compositionally biased region" description="Polar residues" evidence="1">
    <location>
        <begin position="113"/>
        <end position="132"/>
    </location>
</feature>
<reference evidence="2" key="1">
    <citation type="submission" date="2022-09" db="EMBL/GenBank/DDBJ databases">
        <title>Genomic of Burkholderia gladioli.</title>
        <authorList>
            <person name="Wu H."/>
        </authorList>
    </citation>
    <scope>NUCLEOTIDE SEQUENCE</scope>
    <source>
        <strain evidence="2">ZN-S4</strain>
        <plasmid evidence="2">unnamed1</plasmid>
    </source>
</reference>
<feature type="compositionally biased region" description="Low complexity" evidence="1">
    <location>
        <begin position="13"/>
        <end position="28"/>
    </location>
</feature>
<gene>
    <name evidence="2" type="ORF">NYZ96_35340</name>
</gene>